<evidence type="ECO:0000313" key="3">
    <source>
        <dbReference type="EMBL" id="MXO46857.1"/>
    </source>
</evidence>
<keyword evidence="4" id="KW-1185">Reference proteome</keyword>
<evidence type="ECO:0000256" key="2">
    <source>
        <dbReference type="SAM" id="MobiDB-lite"/>
    </source>
</evidence>
<dbReference type="GO" id="GO:0003677">
    <property type="term" value="F:DNA binding"/>
    <property type="evidence" value="ECO:0007669"/>
    <property type="project" value="InterPro"/>
</dbReference>
<protein>
    <submittedName>
        <fullName evidence="3">Transcriptional regulator</fullName>
    </submittedName>
</protein>
<dbReference type="InterPro" id="IPR041920">
    <property type="entry name" value="ROS/MUCR_sf"/>
</dbReference>
<gene>
    <name evidence="3" type="ORF">GRI69_01095</name>
</gene>
<reference evidence="3 4" key="1">
    <citation type="submission" date="2019-12" db="EMBL/GenBank/DDBJ databases">
        <title>Genomic-based taxomic classification of the family Erythrobacteraceae.</title>
        <authorList>
            <person name="Xu L."/>
        </authorList>
    </citation>
    <scope>NUCLEOTIDE SEQUENCE [LARGE SCALE GENOMIC DNA]</scope>
    <source>
        <strain evidence="3 4">DSM 17792</strain>
    </source>
</reference>
<evidence type="ECO:0000256" key="1">
    <source>
        <dbReference type="ARBA" id="ARBA00007031"/>
    </source>
</evidence>
<feature type="compositionally biased region" description="Basic residues" evidence="2">
    <location>
        <begin position="131"/>
        <end position="145"/>
    </location>
</feature>
<dbReference type="EMBL" id="WTYC01000001">
    <property type="protein sequence ID" value="MXO46857.1"/>
    <property type="molecule type" value="Genomic_DNA"/>
</dbReference>
<dbReference type="AlphaFoldDB" id="A0A844XNL8"/>
<dbReference type="Gene3D" id="1.10.10.1550">
    <property type="entry name" value="ROS/MUCR transcriptional regulator protein"/>
    <property type="match status" value="1"/>
</dbReference>
<evidence type="ECO:0000313" key="4">
    <source>
        <dbReference type="Proteomes" id="UP000448199"/>
    </source>
</evidence>
<organism evidence="3 4">
    <name type="scientific">Qipengyuania vulgaris</name>
    <dbReference type="NCBI Taxonomy" id="291985"/>
    <lineage>
        <taxon>Bacteria</taxon>
        <taxon>Pseudomonadati</taxon>
        <taxon>Pseudomonadota</taxon>
        <taxon>Alphaproteobacteria</taxon>
        <taxon>Sphingomonadales</taxon>
        <taxon>Erythrobacteraceae</taxon>
        <taxon>Qipengyuania</taxon>
    </lineage>
</organism>
<dbReference type="OrthoDB" id="9809693at2"/>
<sequence length="145" mass="15612">MENEDLIVLTADITSAYVANNKVGAESVGKLVTDIHQALASLGQQSAESEALEPVVSVRASVKKDHLVCLACGKKMKMLKRHLATEHDMSPAEYREAYGLSGDYPLVASDYAETRRELAKKIGLGTDPNQKRGRKGSGKKAKAKG</sequence>
<name>A0A844XNL8_9SPHN</name>
<dbReference type="RefSeq" id="WP_160726478.1">
    <property type="nucleotide sequence ID" value="NZ_WTYC01000001.1"/>
</dbReference>
<dbReference type="Proteomes" id="UP000448199">
    <property type="component" value="Unassembled WGS sequence"/>
</dbReference>
<proteinExistence type="inferred from homology"/>
<dbReference type="Pfam" id="PF05443">
    <property type="entry name" value="ROS_MUCR"/>
    <property type="match status" value="1"/>
</dbReference>
<feature type="region of interest" description="Disordered" evidence="2">
    <location>
        <begin position="120"/>
        <end position="145"/>
    </location>
</feature>
<dbReference type="GO" id="GO:0006355">
    <property type="term" value="P:regulation of DNA-templated transcription"/>
    <property type="evidence" value="ECO:0007669"/>
    <property type="project" value="InterPro"/>
</dbReference>
<accession>A0A844XNL8</accession>
<dbReference type="GO" id="GO:0008270">
    <property type="term" value="F:zinc ion binding"/>
    <property type="evidence" value="ECO:0007669"/>
    <property type="project" value="InterPro"/>
</dbReference>
<comment type="caution">
    <text evidence="3">The sequence shown here is derived from an EMBL/GenBank/DDBJ whole genome shotgun (WGS) entry which is preliminary data.</text>
</comment>
<comment type="similarity">
    <text evidence="1">Belongs to the ros/MucR family.</text>
</comment>
<dbReference type="InterPro" id="IPR008807">
    <property type="entry name" value="ROS_MUCR"/>
</dbReference>